<keyword evidence="2" id="KW-0472">Membrane</keyword>
<proteinExistence type="predicted"/>
<sequence length="514" mass="59991">MFFHKPPLTYDPKEFPNYRILFPEQQTGFERLIKQWPEIFYFFIYTFKLFLSVLGIFFQYLCMLGRNPFKYNDANDWILTQFRSSTLSRVFYGFFLTFWFGRISLTLIHIACDWLVEAYEDPVDACYQVGEFRAYLQSILISSITFILSLCFDIVSWIAVFLVNLTCSLTVFLFDMSSYFIFFMFASVILYQLHHYFIVHTPEEPTKEELETPKPGRCFRVPTPSTSSSTSSSRSSPRRSPPPFKSNKPPGAAYVQVSPKAVEELRSHGINVPEPTRVRPYPELRPFDPRRHTNFHRVDIQIRPRRIKAAEELQDENTHLTTTEPSTVSTKTQWLYSSIASVERQLIHITQDVTDLKMQVNYFRVESHPRPFCLETLSLPGSPRSQQRIATLNEKDRIETTKNNYSQKIETVAVGVLRQEPRLKEALASLDRWLRNGQDVTTCAMRGQVEHCRTKLELMFKATEQAQWSARNIEEKCEETMEALVAEAAKLRRLDRTHLKGKRVALDFKNEILA</sequence>
<feature type="transmembrane region" description="Helical" evidence="2">
    <location>
        <begin position="39"/>
        <end position="61"/>
    </location>
</feature>
<dbReference type="EMBL" id="JAOQAZ010000002">
    <property type="protein sequence ID" value="KAJ4270531.1"/>
    <property type="molecule type" value="Genomic_DNA"/>
</dbReference>
<accession>A0A9W8VLW8</accession>
<dbReference type="Proteomes" id="UP001152049">
    <property type="component" value="Unassembled WGS sequence"/>
</dbReference>
<dbReference type="AlphaFoldDB" id="A0A9W8VLW8"/>
<evidence type="ECO:0000313" key="3">
    <source>
        <dbReference type="EMBL" id="KAJ4270531.1"/>
    </source>
</evidence>
<evidence type="ECO:0000313" key="4">
    <source>
        <dbReference type="Proteomes" id="UP001152049"/>
    </source>
</evidence>
<gene>
    <name evidence="3" type="ORF">NW762_002218</name>
</gene>
<evidence type="ECO:0000256" key="1">
    <source>
        <dbReference type="SAM" id="MobiDB-lite"/>
    </source>
</evidence>
<keyword evidence="2" id="KW-1133">Transmembrane helix</keyword>
<dbReference type="OrthoDB" id="5084788at2759"/>
<keyword evidence="4" id="KW-1185">Reference proteome</keyword>
<feature type="transmembrane region" description="Helical" evidence="2">
    <location>
        <begin position="139"/>
        <end position="165"/>
    </location>
</feature>
<feature type="compositionally biased region" description="Low complexity" evidence="1">
    <location>
        <begin position="222"/>
        <end position="235"/>
    </location>
</feature>
<feature type="transmembrane region" description="Helical" evidence="2">
    <location>
        <begin position="172"/>
        <end position="193"/>
    </location>
</feature>
<feature type="transmembrane region" description="Helical" evidence="2">
    <location>
        <begin position="90"/>
        <end position="111"/>
    </location>
</feature>
<organism evidence="3 4">
    <name type="scientific">Fusarium torreyae</name>
    <dbReference type="NCBI Taxonomy" id="1237075"/>
    <lineage>
        <taxon>Eukaryota</taxon>
        <taxon>Fungi</taxon>
        <taxon>Dikarya</taxon>
        <taxon>Ascomycota</taxon>
        <taxon>Pezizomycotina</taxon>
        <taxon>Sordariomycetes</taxon>
        <taxon>Hypocreomycetidae</taxon>
        <taxon>Hypocreales</taxon>
        <taxon>Nectriaceae</taxon>
        <taxon>Fusarium</taxon>
    </lineage>
</organism>
<reference evidence="3" key="1">
    <citation type="submission" date="2022-09" db="EMBL/GenBank/DDBJ databases">
        <title>Fusarium specimens isolated from Avocado Roots.</title>
        <authorList>
            <person name="Stajich J."/>
            <person name="Roper C."/>
            <person name="Heimlech-Rivalta G."/>
        </authorList>
    </citation>
    <scope>NUCLEOTIDE SEQUENCE</scope>
    <source>
        <strain evidence="3">CF00136</strain>
    </source>
</reference>
<feature type="region of interest" description="Disordered" evidence="1">
    <location>
        <begin position="207"/>
        <end position="252"/>
    </location>
</feature>
<evidence type="ECO:0000256" key="2">
    <source>
        <dbReference type="SAM" id="Phobius"/>
    </source>
</evidence>
<keyword evidence="2" id="KW-0812">Transmembrane</keyword>
<protein>
    <submittedName>
        <fullName evidence="3">Uncharacterized protein</fullName>
    </submittedName>
</protein>
<comment type="caution">
    <text evidence="3">The sequence shown here is derived from an EMBL/GenBank/DDBJ whole genome shotgun (WGS) entry which is preliminary data.</text>
</comment>
<name>A0A9W8VLW8_9HYPO</name>